<dbReference type="SMART" id="SM00042">
    <property type="entry name" value="CUB"/>
    <property type="match status" value="1"/>
</dbReference>
<dbReference type="InterPro" id="IPR036055">
    <property type="entry name" value="LDL_receptor-like_sf"/>
</dbReference>
<feature type="chain" id="PRO_5018228210" description="CUB domain-containing protein" evidence="4">
    <location>
        <begin position="24"/>
        <end position="269"/>
    </location>
</feature>
<organism evidence="6 7">
    <name type="scientific">Dibothriocephalus latus</name>
    <name type="common">Fish tapeworm</name>
    <name type="synonym">Diphyllobothrium latum</name>
    <dbReference type="NCBI Taxonomy" id="60516"/>
    <lineage>
        <taxon>Eukaryota</taxon>
        <taxon>Metazoa</taxon>
        <taxon>Spiralia</taxon>
        <taxon>Lophotrochozoa</taxon>
        <taxon>Platyhelminthes</taxon>
        <taxon>Cestoda</taxon>
        <taxon>Eucestoda</taxon>
        <taxon>Diphyllobothriidea</taxon>
        <taxon>Diphyllobothriidae</taxon>
        <taxon>Dibothriocephalus</taxon>
    </lineage>
</organism>
<sequence length="269" mass="28905">MASDWITVLLFLFSVVGSPGTYAAPTGFDDRNPQCGGSPLYTQSSGEIISHVGLLDDQPLPQNLSCFWLIQVPSQHNGVLLQASLFDLEEGVDGSCEEDFLGVFVPGEGPQNSTGRVGLSRFTTAIDGGRKCGKHTTGGLRFLTNSSTVLVVLRSVKPKSNRRGVRLHFNILPNEQIESIEKAAGDCAEGLEWTCPGTKNSEKVCIPKSWVCDGIEDCPEGRDESICRRPSGPSARKLPTPRARCEAADGDKSVANSTDDWGRVVNGQP</sequence>
<dbReference type="CDD" id="cd00112">
    <property type="entry name" value="LDLa"/>
    <property type="match status" value="1"/>
</dbReference>
<dbReference type="SUPFAM" id="SSF57424">
    <property type="entry name" value="LDL receptor-like module"/>
    <property type="match status" value="1"/>
</dbReference>
<dbReference type="PROSITE" id="PS50068">
    <property type="entry name" value="LDLRA_2"/>
    <property type="match status" value="1"/>
</dbReference>
<feature type="signal peptide" evidence="4">
    <location>
        <begin position="1"/>
        <end position="23"/>
    </location>
</feature>
<dbReference type="CDD" id="cd00041">
    <property type="entry name" value="CUB"/>
    <property type="match status" value="1"/>
</dbReference>
<feature type="compositionally biased region" description="Basic and acidic residues" evidence="3">
    <location>
        <begin position="243"/>
        <end position="252"/>
    </location>
</feature>
<evidence type="ECO:0000256" key="2">
    <source>
        <dbReference type="PROSITE-ProRule" id="PRU00124"/>
    </source>
</evidence>
<dbReference type="Proteomes" id="UP000281553">
    <property type="component" value="Unassembled WGS sequence"/>
</dbReference>
<dbReference type="EMBL" id="UYRU01099523">
    <property type="protein sequence ID" value="VDN40772.1"/>
    <property type="molecule type" value="Genomic_DNA"/>
</dbReference>
<evidence type="ECO:0000256" key="1">
    <source>
        <dbReference type="ARBA" id="ARBA00023157"/>
    </source>
</evidence>
<dbReference type="AlphaFoldDB" id="A0A3P7RAM0"/>
<dbReference type="InterPro" id="IPR000859">
    <property type="entry name" value="CUB_dom"/>
</dbReference>
<protein>
    <recommendedName>
        <fullName evidence="5">CUB domain-containing protein</fullName>
    </recommendedName>
</protein>
<keyword evidence="1 2" id="KW-1015">Disulfide bond</keyword>
<dbReference type="Pfam" id="PF00057">
    <property type="entry name" value="Ldl_recept_a"/>
    <property type="match status" value="1"/>
</dbReference>
<gene>
    <name evidence="6" type="ORF">DILT_LOCUS18338</name>
</gene>
<dbReference type="Gene3D" id="2.60.120.290">
    <property type="entry name" value="Spermadhesin, CUB domain"/>
    <property type="match status" value="1"/>
</dbReference>
<name>A0A3P7RAM0_DIBLA</name>
<comment type="caution">
    <text evidence="2">Lacks conserved residue(s) required for the propagation of feature annotation.</text>
</comment>
<evidence type="ECO:0000256" key="4">
    <source>
        <dbReference type="SAM" id="SignalP"/>
    </source>
</evidence>
<dbReference type="OrthoDB" id="10059102at2759"/>
<accession>A0A3P7RAM0</accession>
<keyword evidence="7" id="KW-1185">Reference proteome</keyword>
<feature type="domain" description="CUB" evidence="5">
    <location>
        <begin position="35"/>
        <end position="172"/>
    </location>
</feature>
<dbReference type="Gene3D" id="4.10.400.10">
    <property type="entry name" value="Low-density Lipoprotein Receptor"/>
    <property type="match status" value="1"/>
</dbReference>
<feature type="region of interest" description="Disordered" evidence="3">
    <location>
        <begin position="223"/>
        <end position="269"/>
    </location>
</feature>
<evidence type="ECO:0000259" key="5">
    <source>
        <dbReference type="PROSITE" id="PS01180"/>
    </source>
</evidence>
<dbReference type="SMART" id="SM00192">
    <property type="entry name" value="LDLa"/>
    <property type="match status" value="1"/>
</dbReference>
<proteinExistence type="predicted"/>
<evidence type="ECO:0000313" key="7">
    <source>
        <dbReference type="Proteomes" id="UP000281553"/>
    </source>
</evidence>
<feature type="non-terminal residue" evidence="6">
    <location>
        <position position="269"/>
    </location>
</feature>
<evidence type="ECO:0000256" key="3">
    <source>
        <dbReference type="SAM" id="MobiDB-lite"/>
    </source>
</evidence>
<reference evidence="6 7" key="1">
    <citation type="submission" date="2018-11" db="EMBL/GenBank/DDBJ databases">
        <authorList>
            <consortium name="Pathogen Informatics"/>
        </authorList>
    </citation>
    <scope>NUCLEOTIDE SEQUENCE [LARGE SCALE GENOMIC DNA]</scope>
</reference>
<dbReference type="SUPFAM" id="SSF49854">
    <property type="entry name" value="Spermadhesin, CUB domain"/>
    <property type="match status" value="1"/>
</dbReference>
<dbReference type="PROSITE" id="PS01180">
    <property type="entry name" value="CUB"/>
    <property type="match status" value="1"/>
</dbReference>
<keyword evidence="4" id="KW-0732">Signal</keyword>
<evidence type="ECO:0000313" key="6">
    <source>
        <dbReference type="EMBL" id="VDN40772.1"/>
    </source>
</evidence>
<dbReference type="InterPro" id="IPR035914">
    <property type="entry name" value="Sperma_CUB_dom_sf"/>
</dbReference>
<feature type="disulfide bond" evidence="2">
    <location>
        <begin position="212"/>
        <end position="227"/>
    </location>
</feature>
<dbReference type="InterPro" id="IPR002172">
    <property type="entry name" value="LDrepeatLR_classA_rpt"/>
</dbReference>